<proteinExistence type="predicted"/>
<evidence type="ECO:0000313" key="2">
    <source>
        <dbReference type="EMBL" id="KAH8024669.1"/>
    </source>
</evidence>
<feature type="region of interest" description="Disordered" evidence="1">
    <location>
        <begin position="120"/>
        <end position="143"/>
    </location>
</feature>
<name>A0A9J6DQY6_RHIMP</name>
<dbReference type="Proteomes" id="UP000821866">
    <property type="component" value="Unassembled WGS sequence"/>
</dbReference>
<dbReference type="VEuPathDB" id="VectorBase:LOC119164637"/>
<accession>A0A9J6DQY6</accession>
<comment type="caution">
    <text evidence="2">The sequence shown here is derived from an EMBL/GenBank/DDBJ whole genome shotgun (WGS) entry which is preliminary data.</text>
</comment>
<sequence length="159" mass="17445">MGTKITVVQESVVPEEFIQAHGRVGLRAAFGERVEATLVELPLTLKQGQPVFAEVSQATPVLCAVTDKLSVSECLLSASDWTALQQSQCEYNKQDTTLSPRNFSDEREAAAKLDVRVVEQNRPTPDYPRSAEGSVLQPSEVERTLEEEVVTAVEVEEGE</sequence>
<protein>
    <submittedName>
        <fullName evidence="2">Uncharacterized protein</fullName>
    </submittedName>
</protein>
<organism evidence="2 3">
    <name type="scientific">Rhipicephalus microplus</name>
    <name type="common">Cattle tick</name>
    <name type="synonym">Boophilus microplus</name>
    <dbReference type="NCBI Taxonomy" id="6941"/>
    <lineage>
        <taxon>Eukaryota</taxon>
        <taxon>Metazoa</taxon>
        <taxon>Ecdysozoa</taxon>
        <taxon>Arthropoda</taxon>
        <taxon>Chelicerata</taxon>
        <taxon>Arachnida</taxon>
        <taxon>Acari</taxon>
        <taxon>Parasitiformes</taxon>
        <taxon>Ixodida</taxon>
        <taxon>Ixodoidea</taxon>
        <taxon>Ixodidae</taxon>
        <taxon>Rhipicephalinae</taxon>
        <taxon>Rhipicephalus</taxon>
        <taxon>Boophilus</taxon>
    </lineage>
</organism>
<dbReference type="EMBL" id="JABSTU010000007">
    <property type="protein sequence ID" value="KAH8024669.1"/>
    <property type="molecule type" value="Genomic_DNA"/>
</dbReference>
<evidence type="ECO:0000256" key="1">
    <source>
        <dbReference type="SAM" id="MobiDB-lite"/>
    </source>
</evidence>
<reference evidence="2" key="2">
    <citation type="submission" date="2021-09" db="EMBL/GenBank/DDBJ databases">
        <authorList>
            <person name="Jia N."/>
            <person name="Wang J."/>
            <person name="Shi W."/>
            <person name="Du L."/>
            <person name="Sun Y."/>
            <person name="Zhan W."/>
            <person name="Jiang J."/>
            <person name="Wang Q."/>
            <person name="Zhang B."/>
            <person name="Ji P."/>
            <person name="Sakyi L.B."/>
            <person name="Cui X."/>
            <person name="Yuan T."/>
            <person name="Jiang B."/>
            <person name="Yang W."/>
            <person name="Lam T.T.-Y."/>
            <person name="Chang Q."/>
            <person name="Ding S."/>
            <person name="Wang X."/>
            <person name="Zhu J."/>
            <person name="Ruan X."/>
            <person name="Zhao L."/>
            <person name="Wei J."/>
            <person name="Que T."/>
            <person name="Du C."/>
            <person name="Cheng J."/>
            <person name="Dai P."/>
            <person name="Han X."/>
            <person name="Huang E."/>
            <person name="Gao Y."/>
            <person name="Liu J."/>
            <person name="Shao H."/>
            <person name="Ye R."/>
            <person name="Li L."/>
            <person name="Wei W."/>
            <person name="Wang X."/>
            <person name="Wang C."/>
            <person name="Huo Q."/>
            <person name="Li W."/>
            <person name="Guo W."/>
            <person name="Chen H."/>
            <person name="Chen S."/>
            <person name="Zhou L."/>
            <person name="Zhou L."/>
            <person name="Ni X."/>
            <person name="Tian J."/>
            <person name="Zhou Y."/>
            <person name="Sheng Y."/>
            <person name="Liu T."/>
            <person name="Pan Y."/>
            <person name="Xia L."/>
            <person name="Li J."/>
            <person name="Zhao F."/>
            <person name="Cao W."/>
        </authorList>
    </citation>
    <scope>NUCLEOTIDE SEQUENCE</scope>
    <source>
        <strain evidence="2">Rmic-2018</strain>
        <tissue evidence="2">Larvae</tissue>
    </source>
</reference>
<gene>
    <name evidence="2" type="ORF">HPB51_000418</name>
</gene>
<dbReference type="AlphaFoldDB" id="A0A9J6DQY6"/>
<reference evidence="2" key="1">
    <citation type="journal article" date="2020" name="Cell">
        <title>Large-Scale Comparative Analyses of Tick Genomes Elucidate Their Genetic Diversity and Vector Capacities.</title>
        <authorList>
            <consortium name="Tick Genome and Microbiome Consortium (TIGMIC)"/>
            <person name="Jia N."/>
            <person name="Wang J."/>
            <person name="Shi W."/>
            <person name="Du L."/>
            <person name="Sun Y."/>
            <person name="Zhan W."/>
            <person name="Jiang J.F."/>
            <person name="Wang Q."/>
            <person name="Zhang B."/>
            <person name="Ji P."/>
            <person name="Bell-Sakyi L."/>
            <person name="Cui X.M."/>
            <person name="Yuan T.T."/>
            <person name="Jiang B.G."/>
            <person name="Yang W.F."/>
            <person name="Lam T.T."/>
            <person name="Chang Q.C."/>
            <person name="Ding S.J."/>
            <person name="Wang X.J."/>
            <person name="Zhu J.G."/>
            <person name="Ruan X.D."/>
            <person name="Zhao L."/>
            <person name="Wei J.T."/>
            <person name="Ye R.Z."/>
            <person name="Que T.C."/>
            <person name="Du C.H."/>
            <person name="Zhou Y.H."/>
            <person name="Cheng J.X."/>
            <person name="Dai P.F."/>
            <person name="Guo W.B."/>
            <person name="Han X.H."/>
            <person name="Huang E.J."/>
            <person name="Li L.F."/>
            <person name="Wei W."/>
            <person name="Gao Y.C."/>
            <person name="Liu J.Z."/>
            <person name="Shao H.Z."/>
            <person name="Wang X."/>
            <person name="Wang C.C."/>
            <person name="Yang T.C."/>
            <person name="Huo Q.B."/>
            <person name="Li W."/>
            <person name="Chen H.Y."/>
            <person name="Chen S.E."/>
            <person name="Zhou L.G."/>
            <person name="Ni X.B."/>
            <person name="Tian J.H."/>
            <person name="Sheng Y."/>
            <person name="Liu T."/>
            <person name="Pan Y.S."/>
            <person name="Xia L.Y."/>
            <person name="Li J."/>
            <person name="Zhao F."/>
            <person name="Cao W.C."/>
        </authorList>
    </citation>
    <scope>NUCLEOTIDE SEQUENCE</scope>
    <source>
        <strain evidence="2">Rmic-2018</strain>
    </source>
</reference>
<keyword evidence="3" id="KW-1185">Reference proteome</keyword>
<evidence type="ECO:0000313" key="3">
    <source>
        <dbReference type="Proteomes" id="UP000821866"/>
    </source>
</evidence>